<dbReference type="Proteomes" id="UP001055879">
    <property type="component" value="Linkage Group LG05"/>
</dbReference>
<evidence type="ECO:0000313" key="2">
    <source>
        <dbReference type="Proteomes" id="UP001055879"/>
    </source>
</evidence>
<name>A0ACB9C3F0_ARCLA</name>
<organism evidence="1 2">
    <name type="scientific">Arctium lappa</name>
    <name type="common">Greater burdock</name>
    <name type="synonym">Lappa major</name>
    <dbReference type="NCBI Taxonomy" id="4217"/>
    <lineage>
        <taxon>Eukaryota</taxon>
        <taxon>Viridiplantae</taxon>
        <taxon>Streptophyta</taxon>
        <taxon>Embryophyta</taxon>
        <taxon>Tracheophyta</taxon>
        <taxon>Spermatophyta</taxon>
        <taxon>Magnoliopsida</taxon>
        <taxon>eudicotyledons</taxon>
        <taxon>Gunneridae</taxon>
        <taxon>Pentapetalae</taxon>
        <taxon>asterids</taxon>
        <taxon>campanulids</taxon>
        <taxon>Asterales</taxon>
        <taxon>Asteraceae</taxon>
        <taxon>Carduoideae</taxon>
        <taxon>Cardueae</taxon>
        <taxon>Arctiinae</taxon>
        <taxon>Arctium</taxon>
    </lineage>
</organism>
<accession>A0ACB9C3F0</accession>
<comment type="caution">
    <text evidence="1">The sequence shown here is derived from an EMBL/GenBank/DDBJ whole genome shotgun (WGS) entry which is preliminary data.</text>
</comment>
<gene>
    <name evidence="1" type="ORF">L6452_17495</name>
</gene>
<protein>
    <submittedName>
        <fullName evidence="1">Uncharacterized protein</fullName>
    </submittedName>
</protein>
<keyword evidence="2" id="KW-1185">Reference proteome</keyword>
<dbReference type="EMBL" id="CM042051">
    <property type="protein sequence ID" value="KAI3728851.1"/>
    <property type="molecule type" value="Genomic_DNA"/>
</dbReference>
<reference evidence="1 2" key="2">
    <citation type="journal article" date="2022" name="Mol. Ecol. Resour.">
        <title>The genomes of chicory, endive, great burdock and yacon provide insights into Asteraceae paleo-polyploidization history and plant inulin production.</title>
        <authorList>
            <person name="Fan W."/>
            <person name="Wang S."/>
            <person name="Wang H."/>
            <person name="Wang A."/>
            <person name="Jiang F."/>
            <person name="Liu H."/>
            <person name="Zhao H."/>
            <person name="Xu D."/>
            <person name="Zhang Y."/>
        </authorList>
    </citation>
    <scope>NUCLEOTIDE SEQUENCE [LARGE SCALE GENOMIC DNA]</scope>
    <source>
        <strain evidence="2">cv. Niubang</strain>
    </source>
</reference>
<sequence length="142" mass="16496">MTLPSPVTLISDSHLRPHPHYLAAINDNHRRPSSPTPFHLRLLIHPHETCKVSEGWLPSSIVDDFPFCPKFQQPFCSTSIHMHAFHRNTWNTCYGVKIVVGDDGRNLSEYNPTRLRGKPLTRRGFYTSDWRGFRAKSRRYGR</sequence>
<evidence type="ECO:0000313" key="1">
    <source>
        <dbReference type="EMBL" id="KAI3728851.1"/>
    </source>
</evidence>
<reference evidence="2" key="1">
    <citation type="journal article" date="2022" name="Mol. Ecol. Resour.">
        <title>The genomes of chicory, endive, great burdock and yacon provide insights into Asteraceae palaeo-polyploidization history and plant inulin production.</title>
        <authorList>
            <person name="Fan W."/>
            <person name="Wang S."/>
            <person name="Wang H."/>
            <person name="Wang A."/>
            <person name="Jiang F."/>
            <person name="Liu H."/>
            <person name="Zhao H."/>
            <person name="Xu D."/>
            <person name="Zhang Y."/>
        </authorList>
    </citation>
    <scope>NUCLEOTIDE SEQUENCE [LARGE SCALE GENOMIC DNA]</scope>
    <source>
        <strain evidence="2">cv. Niubang</strain>
    </source>
</reference>
<proteinExistence type="predicted"/>